<evidence type="ECO:0000256" key="1">
    <source>
        <dbReference type="SAM" id="MobiDB-lite"/>
    </source>
</evidence>
<protein>
    <submittedName>
        <fullName evidence="2">Uncharacterized protein</fullName>
    </submittedName>
</protein>
<proteinExistence type="predicted"/>
<organism evidence="2">
    <name type="scientific">Haptolina brevifila</name>
    <dbReference type="NCBI Taxonomy" id="156173"/>
    <lineage>
        <taxon>Eukaryota</taxon>
        <taxon>Haptista</taxon>
        <taxon>Haptophyta</taxon>
        <taxon>Prymnesiophyceae</taxon>
        <taxon>Prymnesiales</taxon>
        <taxon>Prymnesiaceae</taxon>
        <taxon>Haptolina</taxon>
    </lineage>
</organism>
<feature type="region of interest" description="Disordered" evidence="1">
    <location>
        <begin position="1"/>
        <end position="45"/>
    </location>
</feature>
<evidence type="ECO:0000313" key="2">
    <source>
        <dbReference type="EMBL" id="CAD9529468.1"/>
    </source>
</evidence>
<sequence length="133" mass="14920">MGGDPLLASAAEFEAFQARRKAQPRPMPPPGQKAPADQVSFNAKTDSRNKWPIELMGTSRRTHISFQEHVAYPLTRDLLFKQHGERSMQEYLPPGYIHPPYKMAGGANYFSTKPADGWEVMSFGNSRPIARSD</sequence>
<dbReference type="EMBL" id="HBGU01068751">
    <property type="protein sequence ID" value="CAD9529468.1"/>
    <property type="molecule type" value="Transcribed_RNA"/>
</dbReference>
<reference evidence="2" key="1">
    <citation type="submission" date="2021-01" db="EMBL/GenBank/DDBJ databases">
        <authorList>
            <person name="Corre E."/>
            <person name="Pelletier E."/>
            <person name="Niang G."/>
            <person name="Scheremetjew M."/>
            <person name="Finn R."/>
            <person name="Kale V."/>
            <person name="Holt S."/>
            <person name="Cochrane G."/>
            <person name="Meng A."/>
            <person name="Brown T."/>
            <person name="Cohen L."/>
        </authorList>
    </citation>
    <scope>NUCLEOTIDE SEQUENCE</scope>
    <source>
        <strain evidence="2">UTEX LB 985</strain>
    </source>
</reference>
<gene>
    <name evidence="2" type="ORF">CBRE1094_LOCUS37484</name>
</gene>
<name>A0A7S2IUH2_9EUKA</name>
<dbReference type="AlphaFoldDB" id="A0A7S2IUH2"/>
<accession>A0A7S2IUH2</accession>